<dbReference type="PANTHER" id="PTHR24960">
    <property type="entry name" value="PHOTOSYSTEM I IRON-SULFUR CENTER-RELATED"/>
    <property type="match status" value="1"/>
</dbReference>
<evidence type="ECO:0000259" key="5">
    <source>
        <dbReference type="PROSITE" id="PS51379"/>
    </source>
</evidence>
<dbReference type="InterPro" id="IPR017900">
    <property type="entry name" value="4Fe4S_Fe_S_CS"/>
</dbReference>
<dbReference type="Proteomes" id="UP000885648">
    <property type="component" value="Unassembled WGS sequence"/>
</dbReference>
<name>A0A831PS86_9EURY</name>
<proteinExistence type="predicted"/>
<protein>
    <submittedName>
        <fullName evidence="6">4Fe-4S dicluster domain-containing protein</fullName>
    </submittedName>
</protein>
<organism evidence="6">
    <name type="scientific">Methanofollis liminatans</name>
    <dbReference type="NCBI Taxonomy" id="2201"/>
    <lineage>
        <taxon>Archaea</taxon>
        <taxon>Methanobacteriati</taxon>
        <taxon>Methanobacteriota</taxon>
        <taxon>Stenosarchaea group</taxon>
        <taxon>Methanomicrobia</taxon>
        <taxon>Methanomicrobiales</taxon>
        <taxon>Methanomicrobiaceae</taxon>
        <taxon>Methanofollis</taxon>
    </lineage>
</organism>
<evidence type="ECO:0000256" key="3">
    <source>
        <dbReference type="ARBA" id="ARBA00023004"/>
    </source>
</evidence>
<keyword evidence="2" id="KW-0479">Metal-binding</keyword>
<sequence>MVAVVDPDLCVGCETCVDECPSEAITMEDGIAVIDKDKCVDCGTCVDVCPSAAIHME</sequence>
<evidence type="ECO:0000313" key="6">
    <source>
        <dbReference type="EMBL" id="HDS63005.1"/>
    </source>
</evidence>
<reference evidence="6" key="1">
    <citation type="journal article" date="2020" name="mSystems">
        <title>Genome- and Community-Level Interaction Insights into Carbon Utilization and Element Cycling Functions of Hydrothermarchaeota in Hydrothermal Sediment.</title>
        <authorList>
            <person name="Zhou Z."/>
            <person name="Liu Y."/>
            <person name="Xu W."/>
            <person name="Pan J."/>
            <person name="Luo Z.H."/>
            <person name="Li M."/>
        </authorList>
    </citation>
    <scope>NUCLEOTIDE SEQUENCE</scope>
    <source>
        <strain evidence="6">SpSt-1183</strain>
    </source>
</reference>
<dbReference type="GO" id="GO:0016491">
    <property type="term" value="F:oxidoreductase activity"/>
    <property type="evidence" value="ECO:0007669"/>
    <property type="project" value="UniProtKB-ARBA"/>
</dbReference>
<dbReference type="PROSITE" id="PS00198">
    <property type="entry name" value="4FE4S_FER_1"/>
    <property type="match status" value="2"/>
</dbReference>
<dbReference type="Pfam" id="PF13237">
    <property type="entry name" value="Fer4_10"/>
    <property type="match status" value="1"/>
</dbReference>
<accession>A0A831PS86</accession>
<comment type="caution">
    <text evidence="6">The sequence shown here is derived from an EMBL/GenBank/DDBJ whole genome shotgun (WGS) entry which is preliminary data.</text>
</comment>
<dbReference type="InterPro" id="IPR017896">
    <property type="entry name" value="4Fe4S_Fe-S-bd"/>
</dbReference>
<gene>
    <name evidence="6" type="ORF">ENN52_02535</name>
</gene>
<evidence type="ECO:0000256" key="4">
    <source>
        <dbReference type="ARBA" id="ARBA00023014"/>
    </source>
</evidence>
<dbReference type="SUPFAM" id="SSF54862">
    <property type="entry name" value="4Fe-4S ferredoxins"/>
    <property type="match status" value="1"/>
</dbReference>
<keyword evidence="3" id="KW-0408">Iron</keyword>
<evidence type="ECO:0000256" key="1">
    <source>
        <dbReference type="ARBA" id="ARBA00022485"/>
    </source>
</evidence>
<dbReference type="GO" id="GO:0051539">
    <property type="term" value="F:4 iron, 4 sulfur cluster binding"/>
    <property type="evidence" value="ECO:0007669"/>
    <property type="project" value="UniProtKB-KW"/>
</dbReference>
<dbReference type="PROSITE" id="PS51379">
    <property type="entry name" value="4FE4S_FER_2"/>
    <property type="match status" value="2"/>
</dbReference>
<evidence type="ECO:0000256" key="2">
    <source>
        <dbReference type="ARBA" id="ARBA00022723"/>
    </source>
</evidence>
<feature type="domain" description="4Fe-4S ferredoxin-type" evidence="5">
    <location>
        <begin position="1"/>
        <end position="30"/>
    </location>
</feature>
<feature type="domain" description="4Fe-4S ferredoxin-type" evidence="5">
    <location>
        <begin position="32"/>
        <end position="57"/>
    </location>
</feature>
<dbReference type="InterPro" id="IPR050157">
    <property type="entry name" value="PSI_iron-sulfur_center"/>
</dbReference>
<keyword evidence="4" id="KW-0411">Iron-sulfur</keyword>
<dbReference type="AlphaFoldDB" id="A0A831PS86"/>
<dbReference type="EMBL" id="DSBY01000105">
    <property type="protein sequence ID" value="HDS63005.1"/>
    <property type="molecule type" value="Genomic_DNA"/>
</dbReference>
<keyword evidence="1" id="KW-0004">4Fe-4S</keyword>
<dbReference type="PANTHER" id="PTHR24960:SF79">
    <property type="entry name" value="PHOTOSYSTEM I IRON-SULFUR CENTER"/>
    <property type="match status" value="1"/>
</dbReference>
<dbReference type="GO" id="GO:0046872">
    <property type="term" value="F:metal ion binding"/>
    <property type="evidence" value="ECO:0007669"/>
    <property type="project" value="UniProtKB-KW"/>
</dbReference>
<dbReference type="Gene3D" id="3.30.70.20">
    <property type="match status" value="1"/>
</dbReference>